<dbReference type="GO" id="GO:0016682">
    <property type="term" value="F:oxidoreductase activity, acting on diphenols and related substances as donors, oxygen as acceptor"/>
    <property type="evidence" value="ECO:0007669"/>
    <property type="project" value="InterPro"/>
</dbReference>
<proteinExistence type="inferred from homology"/>
<comment type="function">
    <text evidence="16">Catalyzes quinol oxidation with the concomitant reduction of oxygen to water. Subunit II transfers the electrons from a quinol to the binuclear center of the catalytic subunit I.</text>
</comment>
<feature type="compositionally biased region" description="Basic and acidic residues" evidence="19">
    <location>
        <begin position="334"/>
        <end position="374"/>
    </location>
</feature>
<evidence type="ECO:0000256" key="19">
    <source>
        <dbReference type="SAM" id="MobiDB-lite"/>
    </source>
</evidence>
<evidence type="ECO:0000256" key="9">
    <source>
        <dbReference type="ARBA" id="ARBA00022729"/>
    </source>
</evidence>
<dbReference type="InterPro" id="IPR002429">
    <property type="entry name" value="CcO_II-like_C"/>
</dbReference>
<dbReference type="Proteomes" id="UP000238153">
    <property type="component" value="Unassembled WGS sequence"/>
</dbReference>
<dbReference type="GO" id="GO:0005886">
    <property type="term" value="C:plasma membrane"/>
    <property type="evidence" value="ECO:0007669"/>
    <property type="project" value="UniProtKB-SubCell"/>
</dbReference>
<evidence type="ECO:0000256" key="7">
    <source>
        <dbReference type="ARBA" id="ARBA00022660"/>
    </source>
</evidence>
<dbReference type="CDD" id="cd04212">
    <property type="entry name" value="CuRO_UO_II"/>
    <property type="match status" value="1"/>
</dbReference>
<comment type="catalytic activity">
    <reaction evidence="1">
        <text>2 a quinol + O2 = 2 a quinone + 2 H2O</text>
        <dbReference type="Rhea" id="RHEA:55376"/>
        <dbReference type="ChEBI" id="CHEBI:15377"/>
        <dbReference type="ChEBI" id="CHEBI:15379"/>
        <dbReference type="ChEBI" id="CHEBI:24646"/>
        <dbReference type="ChEBI" id="CHEBI:132124"/>
    </reaction>
</comment>
<evidence type="ECO:0000256" key="14">
    <source>
        <dbReference type="ARBA" id="ARBA00023139"/>
    </source>
</evidence>
<dbReference type="InterPro" id="IPR011759">
    <property type="entry name" value="Cyt_c_oxidase_su2_TM_dom"/>
</dbReference>
<dbReference type="InterPro" id="IPR045187">
    <property type="entry name" value="CcO_II"/>
</dbReference>
<evidence type="ECO:0000313" key="25">
    <source>
        <dbReference type="Proteomes" id="UP000238153"/>
    </source>
</evidence>
<dbReference type="EMBL" id="PGWX01000219">
    <property type="protein sequence ID" value="PPJ76537.1"/>
    <property type="molecule type" value="Genomic_DNA"/>
</dbReference>
<keyword evidence="10 18" id="KW-0249">Electron transport</keyword>
<evidence type="ECO:0000256" key="5">
    <source>
        <dbReference type="ARBA" id="ARBA00022448"/>
    </source>
</evidence>
<evidence type="ECO:0000256" key="20">
    <source>
        <dbReference type="SAM" id="Phobius"/>
    </source>
</evidence>
<dbReference type="STRING" id="1283.ShL2_01766"/>
<dbReference type="Gene3D" id="1.10.287.90">
    <property type="match status" value="1"/>
</dbReference>
<evidence type="ECO:0000256" key="2">
    <source>
        <dbReference type="ARBA" id="ARBA00004651"/>
    </source>
</evidence>
<dbReference type="InterPro" id="IPR036257">
    <property type="entry name" value="Cyt_c_oxidase_su2_TM_sf"/>
</dbReference>
<protein>
    <recommendedName>
        <fullName evidence="4">Probable quinol oxidase subunit 2</fullName>
    </recommendedName>
    <alternativeName>
        <fullName evidence="17">Quinol oxidase polypeptide II</fullName>
    </alternativeName>
</protein>
<organism evidence="24 25">
    <name type="scientific">Staphylococcus haemolyticus</name>
    <dbReference type="NCBI Taxonomy" id="1283"/>
    <lineage>
        <taxon>Bacteria</taxon>
        <taxon>Bacillati</taxon>
        <taxon>Bacillota</taxon>
        <taxon>Bacilli</taxon>
        <taxon>Bacillales</taxon>
        <taxon>Staphylococcaceae</taxon>
        <taxon>Staphylococcus</taxon>
    </lineage>
</organism>
<sequence length="374" mass="42667">MSKFKSLLLMFGTLILLSGCSNVEVFNAKGPVASSQKFLIIYSIIFMLVIVAVVLTMFAIFIFKYSYNKNSETGKMHHNSLIETIWFVVPIIIVIALSIPTVKTLYDYEKPPESKEDPMVVYAVSAGYKWFFAYPEQKVETVNTLTIPKNRPVVFKLQAMDTMTSFWIPQLGGQKYAMTGMTMNWTLQADETGTFRGRNSNFNGEGFSRQTFKVHSVDQSEFDSWVKDAKSKKTLSQDEFDKQLLPSTPNKELTFSGTHMAFVDPAADPEYIFYAYKRYNYVQKDPNFVAEKDLYKDVTDKPQKPARKVQITNANYKRHGMKPMILGNNDPYDNEFKKEEDHNSKEMEKISKSAKDENASKFGSKADNDHGGGH</sequence>
<dbReference type="SUPFAM" id="SSF49503">
    <property type="entry name" value="Cupredoxins"/>
    <property type="match status" value="1"/>
</dbReference>
<evidence type="ECO:0000256" key="8">
    <source>
        <dbReference type="ARBA" id="ARBA00022692"/>
    </source>
</evidence>
<comment type="similarity">
    <text evidence="3 18">Belongs to the cytochrome c oxidase subunit 2 family.</text>
</comment>
<evidence type="ECO:0000256" key="13">
    <source>
        <dbReference type="ARBA" id="ARBA00023136"/>
    </source>
</evidence>
<evidence type="ECO:0000313" key="23">
    <source>
        <dbReference type="EMBL" id="MDT4287268.1"/>
    </source>
</evidence>
<keyword evidence="6" id="KW-1003">Cell membrane</keyword>
<evidence type="ECO:0000256" key="11">
    <source>
        <dbReference type="ARBA" id="ARBA00022989"/>
    </source>
</evidence>
<evidence type="ECO:0000256" key="6">
    <source>
        <dbReference type="ARBA" id="ARBA00022475"/>
    </source>
</evidence>
<dbReference type="GeneID" id="93781265"/>
<dbReference type="GO" id="GO:0042773">
    <property type="term" value="P:ATP synthesis coupled electron transport"/>
    <property type="evidence" value="ECO:0007669"/>
    <property type="project" value="TreeGrafter"/>
</dbReference>
<dbReference type="NCBIfam" id="TIGR01432">
    <property type="entry name" value="QOXA"/>
    <property type="match status" value="1"/>
</dbReference>
<keyword evidence="26" id="KW-1185">Reference proteome</keyword>
<reference evidence="24 25" key="1">
    <citation type="submission" date="2017-11" db="EMBL/GenBank/DDBJ databases">
        <authorList>
            <person name="Founou R.C."/>
            <person name="Founou L."/>
            <person name="Allam M."/>
            <person name="Ismail A."/>
            <person name="Essack S.Y."/>
        </authorList>
    </citation>
    <scope>NUCLEOTIDE SEQUENCE [LARGE SCALE GENOMIC DNA]</scope>
    <source>
        <strain evidence="24 25">G811N2B1</strain>
    </source>
</reference>
<evidence type="ECO:0000259" key="21">
    <source>
        <dbReference type="PROSITE" id="PS50857"/>
    </source>
</evidence>
<evidence type="ECO:0000256" key="15">
    <source>
        <dbReference type="ARBA" id="ARBA00023288"/>
    </source>
</evidence>
<dbReference type="InterPro" id="IPR008972">
    <property type="entry name" value="Cupredoxin"/>
</dbReference>
<dbReference type="PROSITE" id="PS50999">
    <property type="entry name" value="COX2_TM"/>
    <property type="match status" value="1"/>
</dbReference>
<dbReference type="KEGG" id="shh:ShL2_01766"/>
<dbReference type="RefSeq" id="WP_011276173.1">
    <property type="nucleotide sequence ID" value="NZ_BKAY01000025.1"/>
</dbReference>
<gene>
    <name evidence="24" type="primary">qoxA</name>
    <name evidence="24" type="ORF">CV019_03040</name>
    <name evidence="23" type="ORF">RO950_09765</name>
</gene>
<keyword evidence="11 20" id="KW-1133">Transmembrane helix</keyword>
<dbReference type="GO" id="GO:0009486">
    <property type="term" value="F:cytochrome bo3 ubiquinol oxidase activity"/>
    <property type="evidence" value="ECO:0007669"/>
    <property type="project" value="InterPro"/>
</dbReference>
<dbReference type="AlphaFoldDB" id="A0A2A1K7J4"/>
<dbReference type="PANTHER" id="PTHR22888:SF18">
    <property type="entry name" value="CYTOCHROME BO(3) UBIQUINOL OXIDASE SUBUNIT 2"/>
    <property type="match status" value="1"/>
</dbReference>
<evidence type="ECO:0000256" key="10">
    <source>
        <dbReference type="ARBA" id="ARBA00022982"/>
    </source>
</evidence>
<feature type="domain" description="Cytochrome oxidase subunit II copper A binding" evidence="21">
    <location>
        <begin position="116"/>
        <end position="228"/>
    </location>
</feature>
<evidence type="ECO:0000256" key="16">
    <source>
        <dbReference type="ARBA" id="ARBA00024727"/>
    </source>
</evidence>
<evidence type="ECO:0000256" key="3">
    <source>
        <dbReference type="ARBA" id="ARBA00007866"/>
    </source>
</evidence>
<evidence type="ECO:0000259" key="22">
    <source>
        <dbReference type="PROSITE" id="PS50999"/>
    </source>
</evidence>
<evidence type="ECO:0000313" key="24">
    <source>
        <dbReference type="EMBL" id="PPJ76537.1"/>
    </source>
</evidence>
<dbReference type="GO" id="GO:0005507">
    <property type="term" value="F:copper ion binding"/>
    <property type="evidence" value="ECO:0007669"/>
    <property type="project" value="InterPro"/>
</dbReference>
<feature type="transmembrane region" description="Helical" evidence="20">
    <location>
        <begin position="38"/>
        <end position="63"/>
    </location>
</feature>
<evidence type="ECO:0000256" key="1">
    <source>
        <dbReference type="ARBA" id="ARBA00000725"/>
    </source>
</evidence>
<evidence type="ECO:0000256" key="18">
    <source>
        <dbReference type="RuleBase" id="RU000456"/>
    </source>
</evidence>
<dbReference type="Proteomes" id="UP001269271">
    <property type="component" value="Unassembled WGS sequence"/>
</dbReference>
<dbReference type="OMA" id="TAMNSFF"/>
<keyword evidence="8 18" id="KW-0812">Transmembrane</keyword>
<feature type="domain" description="Cytochrome oxidase subunit II transmembrane region profile" evidence="22">
    <location>
        <begin position="17"/>
        <end position="112"/>
    </location>
</feature>
<evidence type="ECO:0000313" key="26">
    <source>
        <dbReference type="Proteomes" id="UP001269271"/>
    </source>
</evidence>
<comment type="caution">
    <text evidence="24">The sequence shown here is derived from an EMBL/GenBank/DDBJ whole genome shotgun (WGS) entry which is preliminary data.</text>
</comment>
<dbReference type="InterPro" id="IPR034227">
    <property type="entry name" value="CuRO_UO_II"/>
</dbReference>
<comment type="subcellular location">
    <subcellularLocation>
        <location evidence="2 18">Cell membrane</location>
        <topology evidence="2 18">Multi-pass membrane protein</topology>
    </subcellularLocation>
</comment>
<keyword evidence="7 18" id="KW-0679">Respiratory chain</keyword>
<evidence type="ECO:0000256" key="4">
    <source>
        <dbReference type="ARBA" id="ARBA00021620"/>
    </source>
</evidence>
<dbReference type="PROSITE" id="PS51257">
    <property type="entry name" value="PROKAR_LIPOPROTEIN"/>
    <property type="match status" value="1"/>
</dbReference>
<evidence type="ECO:0000256" key="12">
    <source>
        <dbReference type="ARBA" id="ARBA00023002"/>
    </source>
</evidence>
<keyword evidence="9" id="KW-0732">Signal</keyword>
<dbReference type="PANTHER" id="PTHR22888">
    <property type="entry name" value="CYTOCHROME C OXIDASE, SUBUNIT II"/>
    <property type="match status" value="1"/>
</dbReference>
<keyword evidence="12" id="KW-0560">Oxidoreductase</keyword>
<keyword evidence="15" id="KW-0449">Lipoprotein</keyword>
<dbReference type="GO" id="GO:0004129">
    <property type="term" value="F:cytochrome-c oxidase activity"/>
    <property type="evidence" value="ECO:0007669"/>
    <property type="project" value="InterPro"/>
</dbReference>
<dbReference type="EMBL" id="JAVSOO010000027">
    <property type="protein sequence ID" value="MDT4287268.1"/>
    <property type="molecule type" value="Genomic_DNA"/>
</dbReference>
<dbReference type="InterPro" id="IPR006332">
    <property type="entry name" value="QoxA"/>
</dbReference>
<feature type="region of interest" description="Disordered" evidence="19">
    <location>
        <begin position="321"/>
        <end position="374"/>
    </location>
</feature>
<dbReference type="Pfam" id="PF00116">
    <property type="entry name" value="COX2"/>
    <property type="match status" value="1"/>
</dbReference>
<dbReference type="SUPFAM" id="SSF81464">
    <property type="entry name" value="Cytochrome c oxidase subunit II-like, transmembrane region"/>
    <property type="match status" value="1"/>
</dbReference>
<feature type="transmembrane region" description="Helical" evidence="20">
    <location>
        <begin position="84"/>
        <end position="106"/>
    </location>
</feature>
<dbReference type="Gene3D" id="2.60.40.420">
    <property type="entry name" value="Cupredoxins - blue copper proteins"/>
    <property type="match status" value="1"/>
</dbReference>
<dbReference type="PROSITE" id="PS50857">
    <property type="entry name" value="COX2_CUA"/>
    <property type="match status" value="1"/>
</dbReference>
<accession>A0A2A1K7J4</accession>
<evidence type="ECO:0000256" key="17">
    <source>
        <dbReference type="ARBA" id="ARBA00033219"/>
    </source>
</evidence>
<reference evidence="23 26" key="2">
    <citation type="submission" date="2023-08" db="EMBL/GenBank/DDBJ databases">
        <title>Genomic surveillance of Staphylococcus haemolyticus neonatal outbreak in southern France.</title>
        <authorList>
            <person name="Magnan C."/>
            <person name="Morsli M."/>
            <person name="Thiery B."/>
            <person name="Salipante F."/>
            <person name="Attar J."/>
            <person name="Massimo D.M."/>
            <person name="Ory J."/>
            <person name="Pantel A."/>
            <person name="Lavigne J.-P."/>
        </authorList>
    </citation>
    <scope>NUCLEOTIDE SEQUENCE [LARGE SCALE GENOMIC DNA]</scope>
    <source>
        <strain evidence="23 26">NSH026</strain>
    </source>
</reference>
<keyword evidence="14" id="KW-0564">Palmitate</keyword>
<keyword evidence="5 18" id="KW-0813">Transport</keyword>
<keyword evidence="13 20" id="KW-0472">Membrane</keyword>
<name>A0A2A1K7J4_STAHA</name>
<dbReference type="Pfam" id="PF02790">
    <property type="entry name" value="COX2_TM"/>
    <property type="match status" value="1"/>
</dbReference>
<dbReference type="SMR" id="A0A2A1K7J4"/>